<dbReference type="Proteomes" id="UP000037069">
    <property type="component" value="Unassembled WGS sequence"/>
</dbReference>
<proteinExistence type="predicted"/>
<protein>
    <recommendedName>
        <fullName evidence="1">Retrotransposon gag domain-containing protein</fullName>
    </recommendedName>
</protein>
<accession>A0A0L0BW24</accession>
<dbReference type="EMBL" id="JRES01001250">
    <property type="protein sequence ID" value="KNC24232.1"/>
    <property type="molecule type" value="Genomic_DNA"/>
</dbReference>
<evidence type="ECO:0000259" key="1">
    <source>
        <dbReference type="Pfam" id="PF03732"/>
    </source>
</evidence>
<dbReference type="PANTHER" id="PTHR45823:SF1">
    <property type="entry name" value="T-SNARE COILED-COIL HOMOLOGY DOMAIN-CONTAINING PROTEIN"/>
    <property type="match status" value="1"/>
</dbReference>
<evidence type="ECO:0000313" key="3">
    <source>
        <dbReference type="Proteomes" id="UP000037069"/>
    </source>
</evidence>
<dbReference type="AlphaFoldDB" id="A0A0L0BW24"/>
<name>A0A0L0BW24_LUCCU</name>
<dbReference type="InterPro" id="IPR005162">
    <property type="entry name" value="Retrotrans_gag_dom"/>
</dbReference>
<comment type="caution">
    <text evidence="2">The sequence shown here is derived from an EMBL/GenBank/DDBJ whole genome shotgun (WGS) entry which is preliminary data.</text>
</comment>
<reference evidence="2 3" key="1">
    <citation type="journal article" date="2015" name="Nat. Commun.">
        <title>Lucilia cuprina genome unlocks parasitic fly biology to underpin future interventions.</title>
        <authorList>
            <person name="Anstead C.A."/>
            <person name="Korhonen P.K."/>
            <person name="Young N.D."/>
            <person name="Hall R.S."/>
            <person name="Jex A.R."/>
            <person name="Murali S.C."/>
            <person name="Hughes D.S."/>
            <person name="Lee S.F."/>
            <person name="Perry T."/>
            <person name="Stroehlein A.J."/>
            <person name="Ansell B.R."/>
            <person name="Breugelmans B."/>
            <person name="Hofmann A."/>
            <person name="Qu J."/>
            <person name="Dugan S."/>
            <person name="Lee S.L."/>
            <person name="Chao H."/>
            <person name="Dinh H."/>
            <person name="Han Y."/>
            <person name="Doddapaneni H.V."/>
            <person name="Worley K.C."/>
            <person name="Muzny D.M."/>
            <person name="Ioannidis P."/>
            <person name="Waterhouse R.M."/>
            <person name="Zdobnov E.M."/>
            <person name="James P.J."/>
            <person name="Bagnall N.H."/>
            <person name="Kotze A.C."/>
            <person name="Gibbs R.A."/>
            <person name="Richards S."/>
            <person name="Batterham P."/>
            <person name="Gasser R.B."/>
        </authorList>
    </citation>
    <scope>NUCLEOTIDE SEQUENCE [LARGE SCALE GENOMIC DNA]</scope>
    <source>
        <strain evidence="2 3">LS</strain>
        <tissue evidence="2">Full body</tissue>
    </source>
</reference>
<evidence type="ECO:0000313" key="2">
    <source>
        <dbReference type="EMBL" id="KNC24232.1"/>
    </source>
</evidence>
<feature type="domain" description="Retrotransposon gag" evidence="1">
    <location>
        <begin position="13"/>
        <end position="83"/>
    </location>
</feature>
<dbReference type="STRING" id="7375.A0A0L0BW24"/>
<dbReference type="Pfam" id="PF03732">
    <property type="entry name" value="Retrotrans_gag"/>
    <property type="match status" value="1"/>
</dbReference>
<gene>
    <name evidence="2" type="ORF">FF38_03285</name>
</gene>
<keyword evidence="3" id="KW-1185">Reference proteome</keyword>
<sequence length="112" mass="13008">MWNNEEKAIELILALKGNASVVLESVPVSNRNNYDNIMEALQRKYGGEHKQELYRMELRGRVQNSNETLQDFALEIERLLQLAYPGEHHPFLDIFKTDAFVNAIRDPEIKHA</sequence>
<dbReference type="PANTHER" id="PTHR45823">
    <property type="entry name" value="T-SNARE COILED-COIL HOMOLOGY DOMAIN-CONTAINING PROTEIN"/>
    <property type="match status" value="1"/>
</dbReference>
<organism evidence="2 3">
    <name type="scientific">Lucilia cuprina</name>
    <name type="common">Green bottle fly</name>
    <name type="synonym">Australian sheep blowfly</name>
    <dbReference type="NCBI Taxonomy" id="7375"/>
    <lineage>
        <taxon>Eukaryota</taxon>
        <taxon>Metazoa</taxon>
        <taxon>Ecdysozoa</taxon>
        <taxon>Arthropoda</taxon>
        <taxon>Hexapoda</taxon>
        <taxon>Insecta</taxon>
        <taxon>Pterygota</taxon>
        <taxon>Neoptera</taxon>
        <taxon>Endopterygota</taxon>
        <taxon>Diptera</taxon>
        <taxon>Brachycera</taxon>
        <taxon>Muscomorpha</taxon>
        <taxon>Oestroidea</taxon>
        <taxon>Calliphoridae</taxon>
        <taxon>Luciliinae</taxon>
        <taxon>Lucilia</taxon>
    </lineage>
</organism>